<dbReference type="EMBL" id="BIFH01000035">
    <property type="protein sequence ID" value="GCD99845.1"/>
    <property type="molecule type" value="Genomic_DNA"/>
</dbReference>
<sequence>MSDTPSSSHVVSSREWRGNHQTYIASFRQYDFPVTVRKIADEDPQTTDR</sequence>
<evidence type="ECO:0000313" key="2">
    <source>
        <dbReference type="Proteomes" id="UP000286931"/>
    </source>
</evidence>
<proteinExistence type="predicted"/>
<dbReference type="AlphaFoldDB" id="A0A401YZB9"/>
<dbReference type="Proteomes" id="UP000286931">
    <property type="component" value="Unassembled WGS sequence"/>
</dbReference>
<name>A0A401YZB9_9ACTN</name>
<comment type="caution">
    <text evidence="1">The sequence shown here is derived from an EMBL/GenBank/DDBJ whole genome shotgun (WGS) entry which is preliminary data.</text>
</comment>
<accession>A0A401YZB9</accession>
<gene>
    <name evidence="1" type="ORF">EHYA_07567</name>
</gene>
<protein>
    <submittedName>
        <fullName evidence="1">Uncharacterized protein</fullName>
    </submittedName>
</protein>
<organism evidence="1 2">
    <name type="scientific">Embleya hyalina</name>
    <dbReference type="NCBI Taxonomy" id="516124"/>
    <lineage>
        <taxon>Bacteria</taxon>
        <taxon>Bacillati</taxon>
        <taxon>Actinomycetota</taxon>
        <taxon>Actinomycetes</taxon>
        <taxon>Kitasatosporales</taxon>
        <taxon>Streptomycetaceae</taxon>
        <taxon>Embleya</taxon>
    </lineage>
</organism>
<evidence type="ECO:0000313" key="1">
    <source>
        <dbReference type="EMBL" id="GCD99845.1"/>
    </source>
</evidence>
<reference evidence="1 2" key="1">
    <citation type="submission" date="2018-12" db="EMBL/GenBank/DDBJ databases">
        <title>Draft genome sequence of Embleya hyalina NBRC 13850T.</title>
        <authorList>
            <person name="Komaki H."/>
            <person name="Hosoyama A."/>
            <person name="Kimura A."/>
            <person name="Ichikawa N."/>
            <person name="Tamura T."/>
        </authorList>
    </citation>
    <scope>NUCLEOTIDE SEQUENCE [LARGE SCALE GENOMIC DNA]</scope>
    <source>
        <strain evidence="1 2">NBRC 13850</strain>
    </source>
</reference>
<keyword evidence="2" id="KW-1185">Reference proteome</keyword>